<organism evidence="3 4">
    <name type="scientific">Rhodoplanes serenus</name>
    <dbReference type="NCBI Taxonomy" id="200615"/>
    <lineage>
        <taxon>Bacteria</taxon>
        <taxon>Pseudomonadati</taxon>
        <taxon>Pseudomonadota</taxon>
        <taxon>Alphaproteobacteria</taxon>
        <taxon>Hyphomicrobiales</taxon>
        <taxon>Nitrobacteraceae</taxon>
        <taxon>Rhodoplanes</taxon>
    </lineage>
</organism>
<protein>
    <submittedName>
        <fullName evidence="3">Uncharacterized protein</fullName>
    </submittedName>
</protein>
<dbReference type="Proteomes" id="UP000289200">
    <property type="component" value="Unassembled WGS sequence"/>
</dbReference>
<dbReference type="OrthoDB" id="8265523at2"/>
<evidence type="ECO:0000313" key="3">
    <source>
        <dbReference type="EMBL" id="VCU11446.1"/>
    </source>
</evidence>
<reference evidence="3" key="2">
    <citation type="submission" date="2018-10" db="EMBL/GenBank/DDBJ databases">
        <authorList>
            <person name="Peiro R."/>
            <person name="Begona"/>
            <person name="Cbmso G."/>
            <person name="Lopez M."/>
            <person name="Gonzalez S."/>
            <person name="Sacristan E."/>
            <person name="Castillo E."/>
        </authorList>
    </citation>
    <scope>NUCLEOTIDE SEQUENCE</scope>
    <source>
        <strain evidence="3">Rhod_genome</strain>
    </source>
</reference>
<feature type="region of interest" description="Disordered" evidence="1">
    <location>
        <begin position="1"/>
        <end position="33"/>
    </location>
</feature>
<dbReference type="AlphaFoldDB" id="A0A447D1Q0"/>
<comment type="caution">
    <text evidence="3">The sequence shown here is derived from an EMBL/GenBank/DDBJ whole genome shotgun (WGS) entry which is preliminary data.</text>
</comment>
<gene>
    <name evidence="2" type="ORF">GJ689_11655</name>
    <name evidence="3" type="ORF">RHODGE_RHODGE_04659</name>
</gene>
<dbReference type="EMBL" id="WNKV01000008">
    <property type="protein sequence ID" value="MTW16860.1"/>
    <property type="molecule type" value="Genomic_DNA"/>
</dbReference>
<sequence length="85" mass="9160">MPTRAGAKTLTKLVAPSPAASEPPSQNRKPENGRYLLQVDRQTKGSYATVEAAEAAGRVIKKGFPILQVTVYDPVECVARHVQAE</sequence>
<feature type="compositionally biased region" description="Low complexity" evidence="1">
    <location>
        <begin position="15"/>
        <end position="25"/>
    </location>
</feature>
<dbReference type="EMBL" id="UWOC01000201">
    <property type="protein sequence ID" value="VCU11446.1"/>
    <property type="molecule type" value="Genomic_DNA"/>
</dbReference>
<keyword evidence="4" id="KW-1185">Reference proteome</keyword>
<evidence type="ECO:0000313" key="5">
    <source>
        <dbReference type="Proteomes" id="UP000438991"/>
    </source>
</evidence>
<reference evidence="2 5" key="3">
    <citation type="submission" date="2019-11" db="EMBL/GenBank/DDBJ databases">
        <title>Whole-genome sequence of Rhodoplanes serenus DSM 18633, type strain.</title>
        <authorList>
            <person name="Kyndt J.A."/>
            <person name="Meyer T.E."/>
        </authorList>
    </citation>
    <scope>NUCLEOTIDE SEQUENCE [LARGE SCALE GENOMIC DNA]</scope>
    <source>
        <strain evidence="2 5">DSM 18633</strain>
    </source>
</reference>
<evidence type="ECO:0000256" key="1">
    <source>
        <dbReference type="SAM" id="MobiDB-lite"/>
    </source>
</evidence>
<accession>A0A447D1Q0</accession>
<reference evidence="4" key="1">
    <citation type="submission" date="2018-10" db="EMBL/GenBank/DDBJ databases">
        <authorList>
            <person name="Peiro R."/>
            <person name="Begona"/>
            <person name="Cbmso G."/>
            <person name="Lopez M."/>
            <person name="Gonzalez S."/>
            <person name="Sacristan E."/>
            <person name="Castillo E."/>
        </authorList>
    </citation>
    <scope>NUCLEOTIDE SEQUENCE [LARGE SCALE GENOMIC DNA]</scope>
</reference>
<evidence type="ECO:0000313" key="2">
    <source>
        <dbReference type="EMBL" id="MTW16860.1"/>
    </source>
</evidence>
<dbReference type="RefSeq" id="WP_129611414.1">
    <property type="nucleotide sequence ID" value="NZ_UWOC01000201.1"/>
</dbReference>
<proteinExistence type="predicted"/>
<name>A0A447D1Q0_9BRAD</name>
<dbReference type="Proteomes" id="UP000438991">
    <property type="component" value="Unassembled WGS sequence"/>
</dbReference>
<evidence type="ECO:0000313" key="4">
    <source>
        <dbReference type="Proteomes" id="UP000289200"/>
    </source>
</evidence>